<feature type="region of interest" description="Disordered" evidence="1">
    <location>
        <begin position="1"/>
        <end position="27"/>
    </location>
</feature>
<name>A0A2Z6M0Z4_TRISU</name>
<sequence>MFLHLQENLHSDDSISDDDDHQPNNVLSLQNDTTIKQQEELPVPVRLDLLKGRFFNQNSSSLFRKSLEDEEVEMPEFNEGDFQDVSGEVVADSCDEDTVSEDEGTTVLSTRRLHKYGPQFIRNNNEVKDTKRKSEALLCFKESASCSSSHATYFKANSSVLLVVVYVLDIPNKNLEFKDFTFLGIWNKAKPRISSQSVTHKYGHIGSSVSNIDRLPEIMKAVDPRASAILAENHLEDDDIVELDLDTEPSDTEALPHEFNLPLVASLFDNLQDKTDLYPRENQRKGKTVKPFQKNCRSHLPETVVDSEDSPEPVDSGSSSDNKESDQHMKMTFPGKKMQTMADRFHDALGSSSVIAENVGALNSLRTGTFEKLQQVMQKEKERDIDFSKKLQAGARPDGEFGCVDVNIISRYLDGKLIVCHCSFSKYTENSLLEAEGMGFGGSKGGQRTIIFSPRVCDNVDLEVGSLIRIHPPWKEVQVGNDTIILCSYFSEISSPF</sequence>
<dbReference type="AlphaFoldDB" id="A0A2Z6M0Z4"/>
<keyword evidence="3" id="KW-1185">Reference proteome</keyword>
<dbReference type="PANTHER" id="PTHR35686:SF1">
    <property type="entry name" value="KINETOCHORE PROTEIN"/>
    <property type="match status" value="1"/>
</dbReference>
<dbReference type="EMBL" id="DF973187">
    <property type="protein sequence ID" value="GAU18570.1"/>
    <property type="molecule type" value="Genomic_DNA"/>
</dbReference>
<proteinExistence type="predicted"/>
<accession>A0A2Z6M0Z4</accession>
<dbReference type="PANTHER" id="PTHR35686">
    <property type="entry name" value="KINETOCHORE PROTEIN"/>
    <property type="match status" value="1"/>
</dbReference>
<organism evidence="2 3">
    <name type="scientific">Trifolium subterraneum</name>
    <name type="common">Subterranean clover</name>
    <dbReference type="NCBI Taxonomy" id="3900"/>
    <lineage>
        <taxon>Eukaryota</taxon>
        <taxon>Viridiplantae</taxon>
        <taxon>Streptophyta</taxon>
        <taxon>Embryophyta</taxon>
        <taxon>Tracheophyta</taxon>
        <taxon>Spermatophyta</taxon>
        <taxon>Magnoliopsida</taxon>
        <taxon>eudicotyledons</taxon>
        <taxon>Gunneridae</taxon>
        <taxon>Pentapetalae</taxon>
        <taxon>rosids</taxon>
        <taxon>fabids</taxon>
        <taxon>Fabales</taxon>
        <taxon>Fabaceae</taxon>
        <taxon>Papilionoideae</taxon>
        <taxon>50 kb inversion clade</taxon>
        <taxon>NPAAA clade</taxon>
        <taxon>Hologalegina</taxon>
        <taxon>IRL clade</taxon>
        <taxon>Trifolieae</taxon>
        <taxon>Trifolium</taxon>
    </lineage>
</organism>
<dbReference type="OrthoDB" id="1914453at2759"/>
<dbReference type="Proteomes" id="UP000242715">
    <property type="component" value="Unassembled WGS sequence"/>
</dbReference>
<evidence type="ECO:0000313" key="3">
    <source>
        <dbReference type="Proteomes" id="UP000242715"/>
    </source>
</evidence>
<feature type="region of interest" description="Disordered" evidence="1">
    <location>
        <begin position="278"/>
        <end position="328"/>
    </location>
</feature>
<evidence type="ECO:0000313" key="2">
    <source>
        <dbReference type="EMBL" id="GAU18570.1"/>
    </source>
</evidence>
<reference evidence="3" key="1">
    <citation type="journal article" date="2017" name="Front. Plant Sci.">
        <title>Climate Clever Clovers: New Paradigm to Reduce the Environmental Footprint of Ruminants by Breeding Low Methanogenic Forages Utilizing Haplotype Variation.</title>
        <authorList>
            <person name="Kaur P."/>
            <person name="Appels R."/>
            <person name="Bayer P.E."/>
            <person name="Keeble-Gagnere G."/>
            <person name="Wang J."/>
            <person name="Hirakawa H."/>
            <person name="Shirasawa K."/>
            <person name="Vercoe P."/>
            <person name="Stefanova K."/>
            <person name="Durmic Z."/>
            <person name="Nichols P."/>
            <person name="Revell C."/>
            <person name="Isobe S.N."/>
            <person name="Edwards D."/>
            <person name="Erskine W."/>
        </authorList>
    </citation>
    <scope>NUCLEOTIDE SEQUENCE [LARGE SCALE GENOMIC DNA]</scope>
    <source>
        <strain evidence="3">cv. Daliak</strain>
    </source>
</reference>
<gene>
    <name evidence="2" type="ORF">TSUD_325620</name>
</gene>
<evidence type="ECO:0000256" key="1">
    <source>
        <dbReference type="SAM" id="MobiDB-lite"/>
    </source>
</evidence>
<protein>
    <submittedName>
        <fullName evidence="2">Uncharacterized protein</fullName>
    </submittedName>
</protein>